<evidence type="ECO:0000256" key="5">
    <source>
        <dbReference type="ARBA" id="ARBA00038359"/>
    </source>
</evidence>
<feature type="domain" description="Rhodopsin" evidence="7">
    <location>
        <begin position="2"/>
        <end position="56"/>
    </location>
</feature>
<evidence type="ECO:0000256" key="2">
    <source>
        <dbReference type="ARBA" id="ARBA00022692"/>
    </source>
</evidence>
<dbReference type="InterPro" id="IPR049326">
    <property type="entry name" value="Rhodopsin_dom_fungi"/>
</dbReference>
<dbReference type="PANTHER" id="PTHR33048">
    <property type="entry name" value="PTH11-LIKE INTEGRAL MEMBRANE PROTEIN (AFU_ORTHOLOGUE AFUA_5G11245)"/>
    <property type="match status" value="1"/>
</dbReference>
<comment type="caution">
    <text evidence="8">The sequence shown here is derived from an EMBL/GenBank/DDBJ whole genome shotgun (WGS) entry which is preliminary data.</text>
</comment>
<evidence type="ECO:0000259" key="7">
    <source>
        <dbReference type="Pfam" id="PF20684"/>
    </source>
</evidence>
<proteinExistence type="inferred from homology"/>
<keyword evidence="3" id="KW-1133">Transmembrane helix</keyword>
<keyword evidence="4" id="KW-0472">Membrane</keyword>
<dbReference type="GO" id="GO:0016020">
    <property type="term" value="C:membrane"/>
    <property type="evidence" value="ECO:0007669"/>
    <property type="project" value="UniProtKB-SubCell"/>
</dbReference>
<keyword evidence="9" id="KW-1185">Reference proteome</keyword>
<feature type="compositionally biased region" description="Polar residues" evidence="6">
    <location>
        <begin position="76"/>
        <end position="91"/>
    </location>
</feature>
<dbReference type="OrthoDB" id="3936451at2759"/>
<dbReference type="InterPro" id="IPR052337">
    <property type="entry name" value="SAT4-like"/>
</dbReference>
<evidence type="ECO:0000256" key="6">
    <source>
        <dbReference type="SAM" id="MobiDB-lite"/>
    </source>
</evidence>
<evidence type="ECO:0000256" key="4">
    <source>
        <dbReference type="ARBA" id="ARBA00023136"/>
    </source>
</evidence>
<comment type="similarity">
    <text evidence="5">Belongs to the SAT4 family.</text>
</comment>
<evidence type="ECO:0000256" key="1">
    <source>
        <dbReference type="ARBA" id="ARBA00004141"/>
    </source>
</evidence>
<evidence type="ECO:0000313" key="9">
    <source>
        <dbReference type="Proteomes" id="UP001152049"/>
    </source>
</evidence>
<dbReference type="Pfam" id="PF20684">
    <property type="entry name" value="Fung_rhodopsin"/>
    <property type="match status" value="1"/>
</dbReference>
<dbReference type="AlphaFoldDB" id="A0A9W8RN93"/>
<organism evidence="8 9">
    <name type="scientific">Fusarium torreyae</name>
    <dbReference type="NCBI Taxonomy" id="1237075"/>
    <lineage>
        <taxon>Eukaryota</taxon>
        <taxon>Fungi</taxon>
        <taxon>Dikarya</taxon>
        <taxon>Ascomycota</taxon>
        <taxon>Pezizomycotina</taxon>
        <taxon>Sordariomycetes</taxon>
        <taxon>Hypocreomycetidae</taxon>
        <taxon>Hypocreales</taxon>
        <taxon>Nectriaceae</taxon>
        <taxon>Fusarium</taxon>
    </lineage>
</organism>
<sequence>MGCVASAAVIARFPYLPFLRKPDFLWNTLDIAIWSTVEQGLAITASSLATLRPLLKLAAFRLGLTSKPVSFGPSGYRSSNRTPMPGTQNGFSGLEGYTLSSVHRPEASDRRNNGLNSNSFDDTKAGIKREVEWEVRITKRTMNESEEELHSPNAWRNRSAGDR</sequence>
<dbReference type="Proteomes" id="UP001152049">
    <property type="component" value="Unassembled WGS sequence"/>
</dbReference>
<feature type="region of interest" description="Disordered" evidence="6">
    <location>
        <begin position="139"/>
        <end position="163"/>
    </location>
</feature>
<evidence type="ECO:0000313" key="8">
    <source>
        <dbReference type="EMBL" id="KAJ4246289.1"/>
    </source>
</evidence>
<dbReference type="EMBL" id="JAOQAZ010000043">
    <property type="protein sequence ID" value="KAJ4246289.1"/>
    <property type="molecule type" value="Genomic_DNA"/>
</dbReference>
<feature type="region of interest" description="Disordered" evidence="6">
    <location>
        <begin position="73"/>
        <end position="122"/>
    </location>
</feature>
<comment type="subcellular location">
    <subcellularLocation>
        <location evidence="1">Membrane</location>
        <topology evidence="1">Multi-pass membrane protein</topology>
    </subcellularLocation>
</comment>
<feature type="compositionally biased region" description="Basic and acidic residues" evidence="6">
    <location>
        <begin position="103"/>
        <end position="112"/>
    </location>
</feature>
<keyword evidence="2" id="KW-0812">Transmembrane</keyword>
<name>A0A9W8RN93_9HYPO</name>
<reference evidence="8" key="1">
    <citation type="submission" date="2022-09" db="EMBL/GenBank/DDBJ databases">
        <title>Fusarium specimens isolated from Avocado Roots.</title>
        <authorList>
            <person name="Stajich J."/>
            <person name="Roper C."/>
            <person name="Heimlech-Rivalta G."/>
        </authorList>
    </citation>
    <scope>NUCLEOTIDE SEQUENCE</scope>
    <source>
        <strain evidence="8">CF00136</strain>
    </source>
</reference>
<accession>A0A9W8RN93</accession>
<protein>
    <recommendedName>
        <fullName evidence="7">Rhodopsin domain-containing protein</fullName>
    </recommendedName>
</protein>
<dbReference type="PANTHER" id="PTHR33048:SF96">
    <property type="entry name" value="INTEGRAL MEMBRANE PROTEIN"/>
    <property type="match status" value="1"/>
</dbReference>
<evidence type="ECO:0000256" key="3">
    <source>
        <dbReference type="ARBA" id="ARBA00022989"/>
    </source>
</evidence>
<gene>
    <name evidence="8" type="ORF">NW762_013640</name>
</gene>